<dbReference type="Pfam" id="PF00084">
    <property type="entry name" value="Sushi"/>
    <property type="match status" value="2"/>
</dbReference>
<dbReference type="InterPro" id="IPR035976">
    <property type="entry name" value="Sushi/SCR/CCP_sf"/>
</dbReference>
<dbReference type="Gene3D" id="2.10.70.10">
    <property type="entry name" value="Complement Module, domain 1"/>
    <property type="match status" value="3"/>
</dbReference>
<dbReference type="SUPFAM" id="SSF57535">
    <property type="entry name" value="Complement control module/SCR domain"/>
    <property type="match status" value="4"/>
</dbReference>
<name>F7AIN1_CIOIN</name>
<evidence type="ECO:0000259" key="3">
    <source>
        <dbReference type="PROSITE" id="PS50923"/>
    </source>
</evidence>
<dbReference type="PANTHER" id="PTHR46839">
    <property type="entry name" value="SUSHI DOMAIN-CONTAINING PROTEIN 6"/>
    <property type="match status" value="1"/>
</dbReference>
<dbReference type="HOGENOM" id="CLU_1063667_0_0_1"/>
<dbReference type="PROSITE" id="PS50923">
    <property type="entry name" value="SUSHI"/>
    <property type="match status" value="2"/>
</dbReference>
<dbReference type="STRING" id="7719.ENSCINP00000005395"/>
<organism evidence="4 5">
    <name type="scientific">Ciona intestinalis</name>
    <name type="common">Transparent sea squirt</name>
    <name type="synonym">Ascidia intestinalis</name>
    <dbReference type="NCBI Taxonomy" id="7719"/>
    <lineage>
        <taxon>Eukaryota</taxon>
        <taxon>Metazoa</taxon>
        <taxon>Chordata</taxon>
        <taxon>Tunicata</taxon>
        <taxon>Ascidiacea</taxon>
        <taxon>Phlebobranchia</taxon>
        <taxon>Cionidae</taxon>
        <taxon>Ciona</taxon>
    </lineage>
</organism>
<evidence type="ECO:0000313" key="4">
    <source>
        <dbReference type="Ensembl" id="ENSCINP00000005395.3"/>
    </source>
</evidence>
<reference evidence="4" key="3">
    <citation type="submission" date="2025-09" db="UniProtKB">
        <authorList>
            <consortium name="Ensembl"/>
        </authorList>
    </citation>
    <scope>IDENTIFICATION</scope>
</reference>
<feature type="domain" description="Sushi" evidence="3">
    <location>
        <begin position="1"/>
        <end position="35"/>
    </location>
</feature>
<dbReference type="Ensembl" id="ENSCINT00000005395.3">
    <property type="protein sequence ID" value="ENSCINP00000005395.3"/>
    <property type="gene ID" value="ENSCING00000015814.2"/>
</dbReference>
<accession>F7AIN1</accession>
<feature type="domain" description="Sushi" evidence="3">
    <location>
        <begin position="173"/>
        <end position="243"/>
    </location>
</feature>
<dbReference type="InterPro" id="IPR000436">
    <property type="entry name" value="Sushi_SCR_CCP_dom"/>
</dbReference>
<dbReference type="InParanoid" id="F7AIN1"/>
<keyword evidence="2" id="KW-0768">Sushi</keyword>
<dbReference type="Proteomes" id="UP000008144">
    <property type="component" value="Unassembled WGS sequence"/>
</dbReference>
<dbReference type="PANTHER" id="PTHR46839:SF2">
    <property type="entry name" value="SUSHI DOMAIN-CONTAINING PROTEIN 6"/>
    <property type="match status" value="1"/>
</dbReference>
<protein>
    <recommendedName>
        <fullName evidence="3">Sushi domain-containing protein</fullName>
    </recommendedName>
</protein>
<dbReference type="SMART" id="SM00032">
    <property type="entry name" value="CCP"/>
    <property type="match status" value="3"/>
</dbReference>
<dbReference type="GeneTree" id="ENSGT00730000112064"/>
<reference evidence="5" key="1">
    <citation type="journal article" date="2002" name="Science">
        <title>The draft genome of Ciona intestinalis: insights into chordate and vertebrate origins.</title>
        <authorList>
            <person name="Dehal P."/>
            <person name="Satou Y."/>
            <person name="Campbell R.K."/>
            <person name="Chapman J."/>
            <person name="Degnan B."/>
            <person name="De Tomaso A."/>
            <person name="Davidson B."/>
            <person name="Di Gregorio A."/>
            <person name="Gelpke M."/>
            <person name="Goodstein D.M."/>
            <person name="Harafuji N."/>
            <person name="Hastings K.E."/>
            <person name="Ho I."/>
            <person name="Hotta K."/>
            <person name="Huang W."/>
            <person name="Kawashima T."/>
            <person name="Lemaire P."/>
            <person name="Martinez D."/>
            <person name="Meinertzhagen I.A."/>
            <person name="Necula S."/>
            <person name="Nonaka M."/>
            <person name="Putnam N."/>
            <person name="Rash S."/>
            <person name="Saiga H."/>
            <person name="Satake M."/>
            <person name="Terry A."/>
            <person name="Yamada L."/>
            <person name="Wang H.G."/>
            <person name="Awazu S."/>
            <person name="Azumi K."/>
            <person name="Boore J."/>
            <person name="Branno M."/>
            <person name="Chin-Bow S."/>
            <person name="DeSantis R."/>
            <person name="Doyle S."/>
            <person name="Francino P."/>
            <person name="Keys D.N."/>
            <person name="Haga S."/>
            <person name="Hayashi H."/>
            <person name="Hino K."/>
            <person name="Imai K.S."/>
            <person name="Inaba K."/>
            <person name="Kano S."/>
            <person name="Kobayashi K."/>
            <person name="Kobayashi M."/>
            <person name="Lee B.I."/>
            <person name="Makabe K.W."/>
            <person name="Manohar C."/>
            <person name="Matassi G."/>
            <person name="Medina M."/>
            <person name="Mochizuki Y."/>
            <person name="Mount S."/>
            <person name="Morishita T."/>
            <person name="Miura S."/>
            <person name="Nakayama A."/>
            <person name="Nishizaka S."/>
            <person name="Nomoto H."/>
            <person name="Ohta F."/>
            <person name="Oishi K."/>
            <person name="Rigoutsos I."/>
            <person name="Sano M."/>
            <person name="Sasaki A."/>
            <person name="Sasakura Y."/>
            <person name="Shoguchi E."/>
            <person name="Shin-i T."/>
            <person name="Spagnuolo A."/>
            <person name="Stainier D."/>
            <person name="Suzuki M.M."/>
            <person name="Tassy O."/>
            <person name="Takatori N."/>
            <person name="Tokuoka M."/>
            <person name="Yagi K."/>
            <person name="Yoshizaki F."/>
            <person name="Wada S."/>
            <person name="Zhang C."/>
            <person name="Hyatt P.D."/>
            <person name="Larimer F."/>
            <person name="Detter C."/>
            <person name="Doggett N."/>
            <person name="Glavina T."/>
            <person name="Hawkins T."/>
            <person name="Richardson P."/>
            <person name="Lucas S."/>
            <person name="Kohara Y."/>
            <person name="Levine M."/>
            <person name="Satoh N."/>
            <person name="Rokhsar D.S."/>
        </authorList>
    </citation>
    <scope>NUCLEOTIDE SEQUENCE [LARGE SCALE GENOMIC DNA]</scope>
</reference>
<evidence type="ECO:0000313" key="5">
    <source>
        <dbReference type="Proteomes" id="UP000008144"/>
    </source>
</evidence>
<keyword evidence="5" id="KW-1185">Reference proteome</keyword>
<evidence type="ECO:0000256" key="1">
    <source>
        <dbReference type="ARBA" id="ARBA00023157"/>
    </source>
</evidence>
<keyword evidence="1" id="KW-1015">Disulfide bond</keyword>
<proteinExistence type="predicted"/>
<dbReference type="InterPro" id="IPR042866">
    <property type="entry name" value="SUSD6"/>
</dbReference>
<evidence type="ECO:0000256" key="2">
    <source>
        <dbReference type="PROSITE-ProRule" id="PRU00302"/>
    </source>
</evidence>
<sequence length="284" mass="30252">MYNCMEGYKLAVNVGNTMSCGNGAWSMNSSPTCLPVCGDPPTPSSNGNQPTLNVAQVQTLGGWYYISGSVATYTCTTNHSFAVGVGSTLTCNAGDWGTDHAPRCLEMCVDAPEHSSHSFPPTYTPSPTTVTHKSGTIALYHCGAGYAVAVGVSNTLTCNDGRWFEPLAPLCPAVCGSPPPSGSSGFDPTYQVPPVTQQPQTYRTGTVATYTCPPTYRFLDEVSGDLICNNGAWNATFSPRCRPGIRCMKCVGETHQECDNSGTFITCQNNQVITKTIFLKQSYI</sequence>
<reference evidence="4" key="2">
    <citation type="submission" date="2025-08" db="UniProtKB">
        <authorList>
            <consortium name="Ensembl"/>
        </authorList>
    </citation>
    <scope>IDENTIFICATION</scope>
</reference>
<dbReference type="AlphaFoldDB" id="F7AIN1"/>
<comment type="caution">
    <text evidence="2">Lacks conserved residue(s) required for the propagation of feature annotation.</text>
</comment>